<name>A0A0K2U224_LEPSM</name>
<organism evidence="1">
    <name type="scientific">Lepeophtheirus salmonis</name>
    <name type="common">Salmon louse</name>
    <name type="synonym">Caligus salmonis</name>
    <dbReference type="NCBI Taxonomy" id="72036"/>
    <lineage>
        <taxon>Eukaryota</taxon>
        <taxon>Metazoa</taxon>
        <taxon>Ecdysozoa</taxon>
        <taxon>Arthropoda</taxon>
        <taxon>Crustacea</taxon>
        <taxon>Multicrustacea</taxon>
        <taxon>Hexanauplia</taxon>
        <taxon>Copepoda</taxon>
        <taxon>Siphonostomatoida</taxon>
        <taxon>Caligidae</taxon>
        <taxon>Lepeophtheirus</taxon>
    </lineage>
</organism>
<accession>A0A0K2U224</accession>
<reference evidence="1" key="1">
    <citation type="submission" date="2014-05" db="EMBL/GenBank/DDBJ databases">
        <authorList>
            <person name="Chronopoulou M."/>
        </authorList>
    </citation>
    <scope>NUCLEOTIDE SEQUENCE</scope>
    <source>
        <tissue evidence="1">Whole organism</tissue>
    </source>
</reference>
<proteinExistence type="predicted"/>
<dbReference type="AlphaFoldDB" id="A0A0K2U224"/>
<protein>
    <recommendedName>
        <fullName evidence="2">Transposase</fullName>
    </recommendedName>
</protein>
<evidence type="ECO:0008006" key="2">
    <source>
        <dbReference type="Google" id="ProtNLM"/>
    </source>
</evidence>
<dbReference type="EMBL" id="HACA01014963">
    <property type="protein sequence ID" value="CDW32324.1"/>
    <property type="molecule type" value="Transcribed_RNA"/>
</dbReference>
<evidence type="ECO:0000313" key="1">
    <source>
        <dbReference type="EMBL" id="CDW32324.1"/>
    </source>
</evidence>
<sequence>MSERKKGSAKKAKLYPEELKKISQVNPLNSMSAHARDLGVSHQQ</sequence>